<evidence type="ECO:0000313" key="2">
    <source>
        <dbReference type="Proteomes" id="UP000233469"/>
    </source>
</evidence>
<dbReference type="Proteomes" id="UP000233469">
    <property type="component" value="Unassembled WGS sequence"/>
</dbReference>
<accession>A0A2N1NYS5</accession>
<reference evidence="1 2" key="1">
    <citation type="submission" date="2016-04" db="EMBL/GenBank/DDBJ databases">
        <title>Genome analyses suggest a sexual origin of heterokaryosis in a supposedly ancient asexual fungus.</title>
        <authorList>
            <person name="Ropars J."/>
            <person name="Sedzielewska K."/>
            <person name="Noel J."/>
            <person name="Charron P."/>
            <person name="Farinelli L."/>
            <person name="Marton T."/>
            <person name="Kruger M."/>
            <person name="Pelin A."/>
            <person name="Brachmann A."/>
            <person name="Corradi N."/>
        </authorList>
    </citation>
    <scope>NUCLEOTIDE SEQUENCE [LARGE SCALE GENOMIC DNA]</scope>
    <source>
        <strain evidence="1 2">C2</strain>
    </source>
</reference>
<dbReference type="EMBL" id="LLXL01000059">
    <property type="protein sequence ID" value="PKK79023.1"/>
    <property type="molecule type" value="Genomic_DNA"/>
</dbReference>
<evidence type="ECO:0000313" key="1">
    <source>
        <dbReference type="EMBL" id="PKK79023.1"/>
    </source>
</evidence>
<sequence>MERNKTLTHQQKGMNAVQPNILHIPLLNLVSSLETYTNLEFYTDGSLVRDDDIPTMGHGWIFTTDMNANITYSGASRE</sequence>
<proteinExistence type="predicted"/>
<reference evidence="1 2" key="2">
    <citation type="submission" date="2017-10" db="EMBL/GenBank/DDBJ databases">
        <title>Extensive intraspecific genome diversity in a model arbuscular mycorrhizal fungus.</title>
        <authorList>
            <person name="Chen E.C.H."/>
            <person name="Morin E."/>
            <person name="Baudet D."/>
            <person name="Noel J."/>
            <person name="Ndikumana S."/>
            <person name="Charron P."/>
            <person name="St-Onge C."/>
            <person name="Giorgi J."/>
            <person name="Grigoriev I.V."/>
            <person name="Roux C."/>
            <person name="Martin F.M."/>
            <person name="Corradi N."/>
        </authorList>
    </citation>
    <scope>NUCLEOTIDE SEQUENCE [LARGE SCALE GENOMIC DNA]</scope>
    <source>
        <strain evidence="1 2">C2</strain>
    </source>
</reference>
<name>A0A2N1NYS5_9GLOM</name>
<dbReference type="AlphaFoldDB" id="A0A2N1NYS5"/>
<gene>
    <name evidence="1" type="ORF">RhiirC2_769566</name>
</gene>
<organism evidence="1 2">
    <name type="scientific">Rhizophagus irregularis</name>
    <dbReference type="NCBI Taxonomy" id="588596"/>
    <lineage>
        <taxon>Eukaryota</taxon>
        <taxon>Fungi</taxon>
        <taxon>Fungi incertae sedis</taxon>
        <taxon>Mucoromycota</taxon>
        <taxon>Glomeromycotina</taxon>
        <taxon>Glomeromycetes</taxon>
        <taxon>Glomerales</taxon>
        <taxon>Glomeraceae</taxon>
        <taxon>Rhizophagus</taxon>
    </lineage>
</organism>
<protein>
    <submittedName>
        <fullName evidence="1">Uncharacterized protein</fullName>
    </submittedName>
</protein>
<comment type="caution">
    <text evidence="1">The sequence shown here is derived from an EMBL/GenBank/DDBJ whole genome shotgun (WGS) entry which is preliminary data.</text>
</comment>